<gene>
    <name evidence="1" type="ORF">ALC53_10015</name>
</gene>
<evidence type="ECO:0000313" key="1">
    <source>
        <dbReference type="EMBL" id="KYM79576.1"/>
    </source>
</evidence>
<reference evidence="1 2" key="1">
    <citation type="submission" date="2015-09" db="EMBL/GenBank/DDBJ databases">
        <title>Atta colombica WGS genome.</title>
        <authorList>
            <person name="Nygaard S."/>
            <person name="Hu H."/>
            <person name="Boomsma J."/>
            <person name="Zhang G."/>
        </authorList>
    </citation>
    <scope>NUCLEOTIDE SEQUENCE [LARGE SCALE GENOMIC DNA]</scope>
    <source>
        <strain evidence="1">Treedump-2</strain>
        <tissue evidence="1">Whole body</tissue>
    </source>
</reference>
<name>A0A195B503_9HYME</name>
<dbReference type="Proteomes" id="UP000078540">
    <property type="component" value="Unassembled WGS sequence"/>
</dbReference>
<organism evidence="1 2">
    <name type="scientific">Atta colombica</name>
    <dbReference type="NCBI Taxonomy" id="520822"/>
    <lineage>
        <taxon>Eukaryota</taxon>
        <taxon>Metazoa</taxon>
        <taxon>Ecdysozoa</taxon>
        <taxon>Arthropoda</taxon>
        <taxon>Hexapoda</taxon>
        <taxon>Insecta</taxon>
        <taxon>Pterygota</taxon>
        <taxon>Neoptera</taxon>
        <taxon>Endopterygota</taxon>
        <taxon>Hymenoptera</taxon>
        <taxon>Apocrita</taxon>
        <taxon>Aculeata</taxon>
        <taxon>Formicoidea</taxon>
        <taxon>Formicidae</taxon>
        <taxon>Myrmicinae</taxon>
        <taxon>Atta</taxon>
    </lineage>
</organism>
<dbReference type="EMBL" id="KQ976598">
    <property type="protein sequence ID" value="KYM79576.1"/>
    <property type="molecule type" value="Genomic_DNA"/>
</dbReference>
<evidence type="ECO:0000313" key="2">
    <source>
        <dbReference type="Proteomes" id="UP000078540"/>
    </source>
</evidence>
<accession>A0A195B503</accession>
<proteinExistence type="predicted"/>
<dbReference type="AlphaFoldDB" id="A0A195B503"/>
<sequence>MTYSASRNFRLTNQGLLKDHSHVLVVPDRSVTPPQIRQRRIDSARLREQVRGKRGLEHEDVLLPARWLQFWPIVDSVEQHVLRPSNLVGSLRDVPKPSWLIRVVLKKGLAIDPGNTNIRKTSYFKD</sequence>
<keyword evidence="2" id="KW-1185">Reference proteome</keyword>
<protein>
    <submittedName>
        <fullName evidence="1">Uncharacterized protein</fullName>
    </submittedName>
</protein>